<gene>
    <name evidence="8" type="primary">vapC</name>
    <name evidence="10" type="ORF">ORY91_000089</name>
    <name evidence="11" type="ORF">V9W64_10760</name>
</gene>
<dbReference type="AlphaFoldDB" id="A0A9X4DZL1"/>
<comment type="function">
    <text evidence="8">Toxic component of a toxin-antitoxin (TA) system. An RNase.</text>
</comment>
<dbReference type="SUPFAM" id="SSF88723">
    <property type="entry name" value="PIN domain-like"/>
    <property type="match status" value="1"/>
</dbReference>
<evidence type="ECO:0000256" key="7">
    <source>
        <dbReference type="ARBA" id="ARBA00038093"/>
    </source>
</evidence>
<feature type="domain" description="PIN" evidence="9">
    <location>
        <begin position="5"/>
        <end position="126"/>
    </location>
</feature>
<dbReference type="PANTHER" id="PTHR33653:SF1">
    <property type="entry name" value="RIBONUCLEASE VAPC2"/>
    <property type="match status" value="1"/>
</dbReference>
<dbReference type="InterPro" id="IPR050556">
    <property type="entry name" value="Type_II_TA_system_RNase"/>
</dbReference>
<comment type="cofactor">
    <cofactor evidence="1 8">
        <name>Mg(2+)</name>
        <dbReference type="ChEBI" id="CHEBI:18420"/>
    </cofactor>
</comment>
<dbReference type="EMBL" id="JAPQFL010000001">
    <property type="protein sequence ID" value="MDD9326722.1"/>
    <property type="molecule type" value="Genomic_DNA"/>
</dbReference>
<evidence type="ECO:0000256" key="8">
    <source>
        <dbReference type="HAMAP-Rule" id="MF_00265"/>
    </source>
</evidence>
<keyword evidence="2 8" id="KW-1277">Toxin-antitoxin system</keyword>
<evidence type="ECO:0000256" key="6">
    <source>
        <dbReference type="ARBA" id="ARBA00022842"/>
    </source>
</evidence>
<keyword evidence="5 8" id="KW-0378">Hydrolase</keyword>
<keyword evidence="4 8" id="KW-0479">Metal-binding</keyword>
<dbReference type="InterPro" id="IPR022907">
    <property type="entry name" value="VapC_family"/>
</dbReference>
<keyword evidence="3 8" id="KW-0540">Nuclease</keyword>
<dbReference type="RefSeq" id="WP_274584069.1">
    <property type="nucleotide sequence ID" value="NZ_CP146598.1"/>
</dbReference>
<feature type="binding site" evidence="8">
    <location>
        <position position="99"/>
    </location>
    <ligand>
        <name>Mg(2+)</name>
        <dbReference type="ChEBI" id="CHEBI:18420"/>
    </ligand>
</feature>
<keyword evidence="12" id="KW-1185">Reference proteome</keyword>
<dbReference type="GO" id="GO:0016787">
    <property type="term" value="F:hydrolase activity"/>
    <property type="evidence" value="ECO:0007669"/>
    <property type="project" value="UniProtKB-KW"/>
</dbReference>
<evidence type="ECO:0000313" key="11">
    <source>
        <dbReference type="EMBL" id="WWY03144.1"/>
    </source>
</evidence>
<accession>A0A9X4DZL1</accession>
<dbReference type="Proteomes" id="UP001149607">
    <property type="component" value="Chromosome"/>
</dbReference>
<keyword evidence="8" id="KW-0800">Toxin</keyword>
<dbReference type="PANTHER" id="PTHR33653">
    <property type="entry name" value="RIBONUCLEASE VAPC2"/>
    <property type="match status" value="1"/>
</dbReference>
<dbReference type="EMBL" id="CP146598">
    <property type="protein sequence ID" value="WWY03144.1"/>
    <property type="molecule type" value="Genomic_DNA"/>
</dbReference>
<dbReference type="GO" id="GO:0004540">
    <property type="term" value="F:RNA nuclease activity"/>
    <property type="evidence" value="ECO:0007669"/>
    <property type="project" value="InterPro"/>
</dbReference>
<dbReference type="InterPro" id="IPR002716">
    <property type="entry name" value="PIN_dom"/>
</dbReference>
<evidence type="ECO:0000256" key="2">
    <source>
        <dbReference type="ARBA" id="ARBA00022649"/>
    </source>
</evidence>
<dbReference type="GO" id="GO:0090729">
    <property type="term" value="F:toxin activity"/>
    <property type="evidence" value="ECO:0007669"/>
    <property type="project" value="UniProtKB-KW"/>
</dbReference>
<dbReference type="HAMAP" id="MF_00265">
    <property type="entry name" value="VapC_Nob1"/>
    <property type="match status" value="1"/>
</dbReference>
<evidence type="ECO:0000313" key="10">
    <source>
        <dbReference type="EMBL" id="MDD9326722.1"/>
    </source>
</evidence>
<name>A0A9X4DZL1_9NEIS</name>
<sequence length="134" mass="15279">MSIKYLLDTNVCIYIISRKPEYVFEKFEQYMPGEIAVSAVTACELAFGVEKSGSQRNRDALDKFLAHLDILPLDGAVIRHYARIRQQLQSRGEPIGSLDFLIAAHALSLRIPLVTNNLKEFERVDGLRLENWVE</sequence>
<dbReference type="Pfam" id="PF01850">
    <property type="entry name" value="PIN"/>
    <property type="match status" value="1"/>
</dbReference>
<dbReference type="GO" id="GO:0000287">
    <property type="term" value="F:magnesium ion binding"/>
    <property type="evidence" value="ECO:0007669"/>
    <property type="project" value="UniProtKB-UniRule"/>
</dbReference>
<organism evidence="10">
    <name type="scientific">Neisseria leonii</name>
    <dbReference type="NCBI Taxonomy" id="2995413"/>
    <lineage>
        <taxon>Bacteria</taxon>
        <taxon>Pseudomonadati</taxon>
        <taxon>Pseudomonadota</taxon>
        <taxon>Betaproteobacteria</taxon>
        <taxon>Neisseriales</taxon>
        <taxon>Neisseriaceae</taxon>
        <taxon>Neisseria</taxon>
    </lineage>
</organism>
<evidence type="ECO:0000256" key="5">
    <source>
        <dbReference type="ARBA" id="ARBA00022801"/>
    </source>
</evidence>
<feature type="binding site" evidence="8">
    <location>
        <position position="8"/>
    </location>
    <ligand>
        <name>Mg(2+)</name>
        <dbReference type="ChEBI" id="CHEBI:18420"/>
    </ligand>
</feature>
<proteinExistence type="inferred from homology"/>
<keyword evidence="6 8" id="KW-0460">Magnesium</keyword>
<dbReference type="InterPro" id="IPR029060">
    <property type="entry name" value="PIN-like_dom_sf"/>
</dbReference>
<evidence type="ECO:0000256" key="1">
    <source>
        <dbReference type="ARBA" id="ARBA00001946"/>
    </source>
</evidence>
<reference evidence="11" key="2">
    <citation type="submission" date="2024-02" db="EMBL/GenBank/DDBJ databases">
        <title>Neisseria leonii sp. nov.</title>
        <authorList>
            <person name="Boutroux M."/>
            <person name="Favre-Rochex S."/>
            <person name="Gorgette O."/>
            <person name="Touak G."/>
            <person name="Muhle E."/>
            <person name="Chesneau O."/>
            <person name="Clermont D."/>
            <person name="Rahi P."/>
        </authorList>
    </citation>
    <scope>NUCLEOTIDE SEQUENCE</scope>
    <source>
        <strain evidence="11">51.81</strain>
    </source>
</reference>
<protein>
    <recommendedName>
        <fullName evidence="8">Ribonuclease VapC</fullName>
        <shortName evidence="8">RNase VapC</shortName>
        <ecNumber evidence="8">3.1.-.-</ecNumber>
    </recommendedName>
    <alternativeName>
        <fullName evidence="8">Toxin VapC</fullName>
    </alternativeName>
</protein>
<evidence type="ECO:0000313" key="12">
    <source>
        <dbReference type="Proteomes" id="UP001149607"/>
    </source>
</evidence>
<dbReference type="CDD" id="cd09881">
    <property type="entry name" value="PIN_VapC4-5_FitB-like"/>
    <property type="match status" value="1"/>
</dbReference>
<comment type="similarity">
    <text evidence="7 8">Belongs to the PINc/VapC protein family.</text>
</comment>
<evidence type="ECO:0000259" key="9">
    <source>
        <dbReference type="Pfam" id="PF01850"/>
    </source>
</evidence>
<evidence type="ECO:0000256" key="4">
    <source>
        <dbReference type="ARBA" id="ARBA00022723"/>
    </source>
</evidence>
<evidence type="ECO:0000256" key="3">
    <source>
        <dbReference type="ARBA" id="ARBA00022722"/>
    </source>
</evidence>
<dbReference type="Gene3D" id="3.40.50.1010">
    <property type="entry name" value="5'-nuclease"/>
    <property type="match status" value="1"/>
</dbReference>
<dbReference type="EC" id="3.1.-.-" evidence="8"/>
<reference evidence="10" key="1">
    <citation type="submission" date="2022-10" db="EMBL/GenBank/DDBJ databases">
        <authorList>
            <person name="Boutroux M."/>
        </authorList>
    </citation>
    <scope>NUCLEOTIDE SEQUENCE</scope>
    <source>
        <strain evidence="10">51.81</strain>
    </source>
</reference>